<evidence type="ECO:0000313" key="3">
    <source>
        <dbReference type="EMBL" id="RNJ49618.1"/>
    </source>
</evidence>
<protein>
    <recommendedName>
        <fullName evidence="2">Antitoxin</fullName>
    </recommendedName>
</protein>
<proteinExistence type="inferred from homology"/>
<comment type="similarity">
    <text evidence="1 2">Belongs to the phD/YefM antitoxin family.</text>
</comment>
<dbReference type="Pfam" id="PF02604">
    <property type="entry name" value="PhdYeFM_antitox"/>
    <property type="match status" value="1"/>
</dbReference>
<dbReference type="InterPro" id="IPR006442">
    <property type="entry name" value="Antitoxin_Phd/YefM"/>
</dbReference>
<organism evidence="3 4">
    <name type="scientific">Methylocystis hirsuta</name>
    <dbReference type="NCBI Taxonomy" id="369798"/>
    <lineage>
        <taxon>Bacteria</taxon>
        <taxon>Pseudomonadati</taxon>
        <taxon>Pseudomonadota</taxon>
        <taxon>Alphaproteobacteria</taxon>
        <taxon>Hyphomicrobiales</taxon>
        <taxon>Methylocystaceae</taxon>
        <taxon>Methylocystis</taxon>
    </lineage>
</organism>
<dbReference type="OrthoDB" id="7473440at2"/>
<accession>A0A3M9XR95</accession>
<dbReference type="Gene3D" id="3.40.1620.10">
    <property type="entry name" value="YefM-like domain"/>
    <property type="match status" value="1"/>
</dbReference>
<dbReference type="EMBL" id="QWDD01000001">
    <property type="protein sequence ID" value="RNJ49618.1"/>
    <property type="molecule type" value="Genomic_DNA"/>
</dbReference>
<comment type="function">
    <text evidence="2">Antitoxin component of a type II toxin-antitoxin (TA) system.</text>
</comment>
<evidence type="ECO:0000256" key="1">
    <source>
        <dbReference type="ARBA" id="ARBA00009981"/>
    </source>
</evidence>
<dbReference type="AlphaFoldDB" id="A0A3M9XR95"/>
<gene>
    <name evidence="3" type="ORF">D1O30_08400</name>
</gene>
<name>A0A3M9XR95_9HYPH</name>
<evidence type="ECO:0000313" key="4">
    <source>
        <dbReference type="Proteomes" id="UP000268623"/>
    </source>
</evidence>
<keyword evidence="4" id="KW-1185">Reference proteome</keyword>
<reference evidence="3 4" key="1">
    <citation type="submission" date="2018-08" db="EMBL/GenBank/DDBJ databases">
        <title>Genome sequence of Methylocystis hirsuta CSC1, a methanotroph able to accumulate PHAs.</title>
        <authorList>
            <person name="Bordel S."/>
            <person name="Rodriguez E."/>
            <person name="Gancedo J."/>
            <person name="Munoz R."/>
        </authorList>
    </citation>
    <scope>NUCLEOTIDE SEQUENCE [LARGE SCALE GENOMIC DNA]</scope>
    <source>
        <strain evidence="3 4">CSC1</strain>
    </source>
</reference>
<dbReference type="NCBIfam" id="TIGR01552">
    <property type="entry name" value="phd_fam"/>
    <property type="match status" value="1"/>
</dbReference>
<dbReference type="InterPro" id="IPR036165">
    <property type="entry name" value="YefM-like_sf"/>
</dbReference>
<comment type="caution">
    <text evidence="3">The sequence shown here is derived from an EMBL/GenBank/DDBJ whole genome shotgun (WGS) entry which is preliminary data.</text>
</comment>
<sequence>MTIFEAAMSSYPIAKAKEQLSRLIDEALAGETVTITRHGKPVVELRPSKSDEAPKRMTKADLEWLRKRRDALPPLGEDAVALIRRMRDEEE</sequence>
<dbReference type="SUPFAM" id="SSF143120">
    <property type="entry name" value="YefM-like"/>
    <property type="match status" value="1"/>
</dbReference>
<dbReference type="Proteomes" id="UP000268623">
    <property type="component" value="Unassembled WGS sequence"/>
</dbReference>
<evidence type="ECO:0000256" key="2">
    <source>
        <dbReference type="RuleBase" id="RU362080"/>
    </source>
</evidence>